<dbReference type="InterPro" id="IPR016135">
    <property type="entry name" value="UBQ-conjugating_enzyme/RWD"/>
</dbReference>
<keyword evidence="2" id="KW-1185">Reference proteome</keyword>
<organism evidence="2 3">
    <name type="scientific">Branchiostoma belcheri</name>
    <name type="common">Amphioxus</name>
    <dbReference type="NCBI Taxonomy" id="7741"/>
    <lineage>
        <taxon>Eukaryota</taxon>
        <taxon>Metazoa</taxon>
        <taxon>Chordata</taxon>
        <taxon>Cephalochordata</taxon>
        <taxon>Leptocardii</taxon>
        <taxon>Amphioxiformes</taxon>
        <taxon>Branchiostomatidae</taxon>
        <taxon>Branchiostoma</taxon>
    </lineage>
</organism>
<gene>
    <name evidence="3" type="primary">LOC109484093</name>
</gene>
<dbReference type="CDD" id="cd00195">
    <property type="entry name" value="UBCc_UEV"/>
    <property type="match status" value="1"/>
</dbReference>
<dbReference type="PROSITE" id="PS50127">
    <property type="entry name" value="UBC_2"/>
    <property type="match status" value="1"/>
</dbReference>
<reference evidence="3" key="1">
    <citation type="submission" date="2025-08" db="UniProtKB">
        <authorList>
            <consortium name="RefSeq"/>
        </authorList>
    </citation>
    <scope>IDENTIFICATION</scope>
    <source>
        <tissue evidence="3">Gonad</tissue>
    </source>
</reference>
<dbReference type="PANTHER" id="PTHR24068">
    <property type="entry name" value="UBIQUITIN-CONJUGATING ENZYME E2"/>
    <property type="match status" value="1"/>
</dbReference>
<feature type="domain" description="UBC core" evidence="1">
    <location>
        <begin position="1"/>
        <end position="112"/>
    </location>
</feature>
<dbReference type="KEGG" id="bbel:109484093"/>
<name>A0A6P4ZNX0_BRABE</name>
<accession>A0A6P4ZNX0</accession>
<dbReference type="RefSeq" id="XP_019642875.1">
    <property type="nucleotide sequence ID" value="XM_019787316.1"/>
</dbReference>
<dbReference type="AlphaFoldDB" id="A0A6P4ZNX0"/>
<dbReference type="Proteomes" id="UP000515135">
    <property type="component" value="Unplaced"/>
</dbReference>
<dbReference type="SUPFAM" id="SSF54495">
    <property type="entry name" value="UBC-like"/>
    <property type="match status" value="1"/>
</dbReference>
<dbReference type="Gene3D" id="3.10.110.10">
    <property type="entry name" value="Ubiquitin Conjugating Enzyme"/>
    <property type="match status" value="1"/>
</dbReference>
<protein>
    <submittedName>
        <fullName evidence="3">Ubiquitin-conjugating enzyme E2 K-like</fullName>
    </submittedName>
</protein>
<dbReference type="Pfam" id="PF00179">
    <property type="entry name" value="UQ_con"/>
    <property type="match status" value="1"/>
</dbReference>
<evidence type="ECO:0000259" key="1">
    <source>
        <dbReference type="PROSITE" id="PS50127"/>
    </source>
</evidence>
<dbReference type="SMART" id="SM00212">
    <property type="entry name" value="UBCc"/>
    <property type="match status" value="1"/>
</dbReference>
<sequence length="112" mass="12802">MDFNVYGKVRSFVLFLDCSCSENYPLGPPIVRFITPIYHLNVSQTSGQVCLRFLAEDEWVAGGTIEQVLNALFSLLIRPEEDNAFDHDVLNNYHHYKQSYNSKARNSADKAK</sequence>
<dbReference type="OrthoDB" id="269518at2759"/>
<dbReference type="GeneID" id="109484093"/>
<evidence type="ECO:0000313" key="3">
    <source>
        <dbReference type="RefSeq" id="XP_019642875.1"/>
    </source>
</evidence>
<evidence type="ECO:0000313" key="2">
    <source>
        <dbReference type="Proteomes" id="UP000515135"/>
    </source>
</evidence>
<proteinExistence type="predicted"/>
<dbReference type="InterPro" id="IPR000608">
    <property type="entry name" value="UBC"/>
</dbReference>